<dbReference type="AlphaFoldDB" id="A0A6A4QVP0"/>
<comment type="caution">
    <text evidence="1">The sequence shown here is derived from an EMBL/GenBank/DDBJ whole genome shotgun (WGS) entry which is preliminary data.</text>
</comment>
<gene>
    <name evidence="1" type="ORF">Lalb_Chr03g0037261</name>
</gene>
<organism evidence="1 2">
    <name type="scientific">Lupinus albus</name>
    <name type="common">White lupine</name>
    <name type="synonym">Lupinus termis</name>
    <dbReference type="NCBI Taxonomy" id="3870"/>
    <lineage>
        <taxon>Eukaryota</taxon>
        <taxon>Viridiplantae</taxon>
        <taxon>Streptophyta</taxon>
        <taxon>Embryophyta</taxon>
        <taxon>Tracheophyta</taxon>
        <taxon>Spermatophyta</taxon>
        <taxon>Magnoliopsida</taxon>
        <taxon>eudicotyledons</taxon>
        <taxon>Gunneridae</taxon>
        <taxon>Pentapetalae</taxon>
        <taxon>rosids</taxon>
        <taxon>fabids</taxon>
        <taxon>Fabales</taxon>
        <taxon>Fabaceae</taxon>
        <taxon>Papilionoideae</taxon>
        <taxon>50 kb inversion clade</taxon>
        <taxon>genistoids sensu lato</taxon>
        <taxon>core genistoids</taxon>
        <taxon>Genisteae</taxon>
        <taxon>Lupinus</taxon>
    </lineage>
</organism>
<protein>
    <submittedName>
        <fullName evidence="1">Uncharacterized protein</fullName>
    </submittedName>
</protein>
<proteinExistence type="predicted"/>
<accession>A0A6A4QVP0</accession>
<dbReference type="Proteomes" id="UP000447434">
    <property type="component" value="Chromosome 3"/>
</dbReference>
<evidence type="ECO:0000313" key="2">
    <source>
        <dbReference type="Proteomes" id="UP000447434"/>
    </source>
</evidence>
<sequence length="50" mass="5657">MFIKLLRVSTCPILKLVILIKDITMYSDPINLGLCRSGQPILRGLILPLY</sequence>
<keyword evidence="2" id="KW-1185">Reference proteome</keyword>
<name>A0A6A4QVP0_LUPAL</name>
<dbReference type="EMBL" id="WOCE01000003">
    <property type="protein sequence ID" value="KAE9617619.1"/>
    <property type="molecule type" value="Genomic_DNA"/>
</dbReference>
<evidence type="ECO:0000313" key="1">
    <source>
        <dbReference type="EMBL" id="KAE9617619.1"/>
    </source>
</evidence>
<reference evidence="2" key="1">
    <citation type="journal article" date="2020" name="Nat. Commun.">
        <title>Genome sequence of the cluster root forming white lupin.</title>
        <authorList>
            <person name="Hufnagel B."/>
            <person name="Marques A."/>
            <person name="Soriano A."/>
            <person name="Marques L."/>
            <person name="Divol F."/>
            <person name="Doumas P."/>
            <person name="Sallet E."/>
            <person name="Mancinotti D."/>
            <person name="Carrere S."/>
            <person name="Marande W."/>
            <person name="Arribat S."/>
            <person name="Keller J."/>
            <person name="Huneau C."/>
            <person name="Blein T."/>
            <person name="Aime D."/>
            <person name="Laguerre M."/>
            <person name="Taylor J."/>
            <person name="Schubert V."/>
            <person name="Nelson M."/>
            <person name="Geu-Flores F."/>
            <person name="Crespi M."/>
            <person name="Gallardo-Guerrero K."/>
            <person name="Delaux P.-M."/>
            <person name="Salse J."/>
            <person name="Berges H."/>
            <person name="Guyot R."/>
            <person name="Gouzy J."/>
            <person name="Peret B."/>
        </authorList>
    </citation>
    <scope>NUCLEOTIDE SEQUENCE [LARGE SCALE GENOMIC DNA]</scope>
    <source>
        <strain evidence="2">cv. Amiga</strain>
    </source>
</reference>